<dbReference type="EMBL" id="DRLD01000427">
    <property type="protein sequence ID" value="HED11993.1"/>
    <property type="molecule type" value="Genomic_DNA"/>
</dbReference>
<dbReference type="PANTHER" id="PTHR45783:SF3">
    <property type="entry name" value="KINESIN LIGHT CHAIN"/>
    <property type="match status" value="1"/>
</dbReference>
<gene>
    <name evidence="5" type="ORF">ENJ10_14980</name>
</gene>
<evidence type="ECO:0000256" key="3">
    <source>
        <dbReference type="ARBA" id="ARBA00022737"/>
    </source>
</evidence>
<proteinExistence type="predicted"/>
<evidence type="ECO:0000256" key="2">
    <source>
        <dbReference type="ARBA" id="ARBA00022490"/>
    </source>
</evidence>
<dbReference type="GO" id="GO:0007018">
    <property type="term" value="P:microtubule-based movement"/>
    <property type="evidence" value="ECO:0007669"/>
    <property type="project" value="TreeGrafter"/>
</dbReference>
<dbReference type="Pfam" id="PF13424">
    <property type="entry name" value="TPR_12"/>
    <property type="match status" value="1"/>
</dbReference>
<protein>
    <submittedName>
        <fullName evidence="5">Tetratricopeptide repeat protein</fullName>
    </submittedName>
</protein>
<comment type="subcellular location">
    <subcellularLocation>
        <location evidence="1">Cytoplasm</location>
    </subcellularLocation>
</comment>
<reference evidence="5" key="1">
    <citation type="journal article" date="2020" name="mSystems">
        <title>Genome- and Community-Level Interaction Insights into Carbon Utilization and Element Cycling Functions of Hydrothermarchaeota in Hydrothermal Sediment.</title>
        <authorList>
            <person name="Zhou Z."/>
            <person name="Liu Y."/>
            <person name="Xu W."/>
            <person name="Pan J."/>
            <person name="Luo Z.H."/>
            <person name="Li M."/>
        </authorList>
    </citation>
    <scope>NUCLEOTIDE SEQUENCE [LARGE SCALE GENOMIC DNA]</scope>
    <source>
        <strain evidence="5">HyVt-456</strain>
    </source>
</reference>
<dbReference type="PANTHER" id="PTHR45783">
    <property type="entry name" value="KINESIN LIGHT CHAIN"/>
    <property type="match status" value="1"/>
</dbReference>
<keyword evidence="3" id="KW-0677">Repeat</keyword>
<evidence type="ECO:0000256" key="1">
    <source>
        <dbReference type="ARBA" id="ARBA00004496"/>
    </source>
</evidence>
<evidence type="ECO:0000313" key="5">
    <source>
        <dbReference type="EMBL" id="HED11993.1"/>
    </source>
</evidence>
<evidence type="ECO:0000256" key="4">
    <source>
        <dbReference type="ARBA" id="ARBA00022803"/>
    </source>
</evidence>
<dbReference type="GO" id="GO:0005871">
    <property type="term" value="C:kinesin complex"/>
    <property type="evidence" value="ECO:0007669"/>
    <property type="project" value="InterPro"/>
</dbReference>
<accession>A0A7V1LPZ4</accession>
<comment type="caution">
    <text evidence="5">The sequence shown here is derived from an EMBL/GenBank/DDBJ whole genome shotgun (WGS) entry which is preliminary data.</text>
</comment>
<dbReference type="GO" id="GO:0005737">
    <property type="term" value="C:cytoplasm"/>
    <property type="evidence" value="ECO:0007669"/>
    <property type="project" value="UniProtKB-SubCell"/>
</dbReference>
<organism evidence="5">
    <name type="scientific">Caldithrix abyssi</name>
    <dbReference type="NCBI Taxonomy" id="187145"/>
    <lineage>
        <taxon>Bacteria</taxon>
        <taxon>Pseudomonadati</taxon>
        <taxon>Calditrichota</taxon>
        <taxon>Calditrichia</taxon>
        <taxon>Calditrichales</taxon>
        <taxon>Calditrichaceae</taxon>
        <taxon>Caldithrix</taxon>
    </lineage>
</organism>
<dbReference type="InterPro" id="IPR002151">
    <property type="entry name" value="Kinesin_light"/>
</dbReference>
<dbReference type="SUPFAM" id="SSF48452">
    <property type="entry name" value="TPR-like"/>
    <property type="match status" value="1"/>
</dbReference>
<name>A0A7V1LPZ4_CALAY</name>
<dbReference type="GO" id="GO:0019894">
    <property type="term" value="F:kinesin binding"/>
    <property type="evidence" value="ECO:0007669"/>
    <property type="project" value="TreeGrafter"/>
</dbReference>
<dbReference type="Proteomes" id="UP000886005">
    <property type="component" value="Unassembled WGS sequence"/>
</dbReference>
<dbReference type="AlphaFoldDB" id="A0A7V1LPZ4"/>
<keyword evidence="4" id="KW-0802">TPR repeat</keyword>
<dbReference type="Gene3D" id="1.25.40.10">
    <property type="entry name" value="Tetratricopeptide repeat domain"/>
    <property type="match status" value="1"/>
</dbReference>
<dbReference type="InterPro" id="IPR011990">
    <property type="entry name" value="TPR-like_helical_dom_sf"/>
</dbReference>
<keyword evidence="2" id="KW-0963">Cytoplasm</keyword>
<sequence length="115" mass="12804">MLFRQSMAMNDKVLPPEHINRATPMISLGRLLTAQGRTREALPLLRTAYDIRQNKLGPDNRQSALAANALAECLIAKGEFDHAGTLLNSSLAFFKKDKNPHDLKNTRALLARLPK</sequence>